<gene>
    <name evidence="9" type="ORF">LCGC14_2004470</name>
</gene>
<dbReference type="EMBL" id="LAZR01022844">
    <property type="protein sequence ID" value="KKL80470.1"/>
    <property type="molecule type" value="Genomic_DNA"/>
</dbReference>
<evidence type="ECO:0000256" key="8">
    <source>
        <dbReference type="ARBA" id="ARBA00047937"/>
    </source>
</evidence>
<dbReference type="GO" id="GO:0004820">
    <property type="term" value="F:glycine-tRNA ligase activity"/>
    <property type="evidence" value="ECO:0007669"/>
    <property type="project" value="UniProtKB-EC"/>
</dbReference>
<evidence type="ECO:0000256" key="3">
    <source>
        <dbReference type="ARBA" id="ARBA00022598"/>
    </source>
</evidence>
<protein>
    <recommendedName>
        <fullName evidence="2">glycine--tRNA ligase</fullName>
        <ecNumber evidence="2">6.1.1.14</ecNumber>
    </recommendedName>
</protein>
<reference evidence="9" key="1">
    <citation type="journal article" date="2015" name="Nature">
        <title>Complex archaea that bridge the gap between prokaryotes and eukaryotes.</title>
        <authorList>
            <person name="Spang A."/>
            <person name="Saw J.H."/>
            <person name="Jorgensen S.L."/>
            <person name="Zaremba-Niedzwiedzka K."/>
            <person name="Martijn J."/>
            <person name="Lind A.E."/>
            <person name="van Eijk R."/>
            <person name="Schleper C."/>
            <person name="Guy L."/>
            <person name="Ettema T.J."/>
        </authorList>
    </citation>
    <scope>NUCLEOTIDE SEQUENCE</scope>
</reference>
<dbReference type="InterPro" id="IPR006194">
    <property type="entry name" value="Gly-tRNA-synth_heterodimer"/>
</dbReference>
<evidence type="ECO:0000256" key="4">
    <source>
        <dbReference type="ARBA" id="ARBA00022741"/>
    </source>
</evidence>
<dbReference type="InterPro" id="IPR015944">
    <property type="entry name" value="Gly-tRNA-synth_bsu"/>
</dbReference>
<organism evidence="9">
    <name type="scientific">marine sediment metagenome</name>
    <dbReference type="NCBI Taxonomy" id="412755"/>
    <lineage>
        <taxon>unclassified sequences</taxon>
        <taxon>metagenomes</taxon>
        <taxon>ecological metagenomes</taxon>
    </lineage>
</organism>
<feature type="non-terminal residue" evidence="9">
    <location>
        <position position="84"/>
    </location>
</feature>
<dbReference type="EC" id="6.1.1.14" evidence="2"/>
<name>A0A0F9HFL7_9ZZZZ</name>
<evidence type="ECO:0000256" key="2">
    <source>
        <dbReference type="ARBA" id="ARBA00012829"/>
    </source>
</evidence>
<evidence type="ECO:0000256" key="6">
    <source>
        <dbReference type="ARBA" id="ARBA00022917"/>
    </source>
</evidence>
<evidence type="ECO:0000313" key="9">
    <source>
        <dbReference type="EMBL" id="KKL80470.1"/>
    </source>
</evidence>
<comment type="caution">
    <text evidence="9">The sequence shown here is derived from an EMBL/GenBank/DDBJ whole genome shotgun (WGS) entry which is preliminary data.</text>
</comment>
<keyword evidence="3" id="KW-0436">Ligase</keyword>
<keyword evidence="6" id="KW-0648">Protein biosynthesis</keyword>
<evidence type="ECO:0000256" key="7">
    <source>
        <dbReference type="ARBA" id="ARBA00023146"/>
    </source>
</evidence>
<proteinExistence type="inferred from homology"/>
<evidence type="ECO:0000256" key="1">
    <source>
        <dbReference type="ARBA" id="ARBA00008226"/>
    </source>
</evidence>
<dbReference type="PANTHER" id="PTHR30075">
    <property type="entry name" value="GLYCYL-TRNA SYNTHETASE"/>
    <property type="match status" value="1"/>
</dbReference>
<keyword evidence="4" id="KW-0547">Nucleotide-binding</keyword>
<dbReference type="PRINTS" id="PR01045">
    <property type="entry name" value="TRNASYNTHGB"/>
</dbReference>
<comment type="catalytic activity">
    <reaction evidence="8">
        <text>tRNA(Gly) + glycine + ATP = glycyl-tRNA(Gly) + AMP + diphosphate</text>
        <dbReference type="Rhea" id="RHEA:16013"/>
        <dbReference type="Rhea" id="RHEA-COMP:9664"/>
        <dbReference type="Rhea" id="RHEA-COMP:9683"/>
        <dbReference type="ChEBI" id="CHEBI:30616"/>
        <dbReference type="ChEBI" id="CHEBI:33019"/>
        <dbReference type="ChEBI" id="CHEBI:57305"/>
        <dbReference type="ChEBI" id="CHEBI:78442"/>
        <dbReference type="ChEBI" id="CHEBI:78522"/>
        <dbReference type="ChEBI" id="CHEBI:456215"/>
        <dbReference type="EC" id="6.1.1.14"/>
    </reaction>
</comment>
<dbReference type="AlphaFoldDB" id="A0A0F9HFL7"/>
<accession>A0A0F9HFL7</accession>
<dbReference type="Pfam" id="PF02092">
    <property type="entry name" value="tRNA_synt_2f"/>
    <property type="match status" value="1"/>
</dbReference>
<sequence>MNNMSNLLIEIGTEEIPAGYIGPALKQMEELFIEQVKTNRLSFENIHTTGTPRRLVLSANGLPQKQENVVQEIKGPSAKVALDE</sequence>
<dbReference type="GO" id="GO:0005524">
    <property type="term" value="F:ATP binding"/>
    <property type="evidence" value="ECO:0007669"/>
    <property type="project" value="UniProtKB-KW"/>
</dbReference>
<dbReference type="GO" id="GO:0006426">
    <property type="term" value="P:glycyl-tRNA aminoacylation"/>
    <property type="evidence" value="ECO:0007669"/>
    <property type="project" value="InterPro"/>
</dbReference>
<dbReference type="GO" id="GO:0005829">
    <property type="term" value="C:cytosol"/>
    <property type="evidence" value="ECO:0007669"/>
    <property type="project" value="TreeGrafter"/>
</dbReference>
<dbReference type="PANTHER" id="PTHR30075:SF2">
    <property type="entry name" value="GLYCINE--TRNA LIGASE, CHLOROPLASTIC_MITOCHONDRIAL 2"/>
    <property type="match status" value="1"/>
</dbReference>
<comment type="similarity">
    <text evidence="1">Belongs to the class-II aminoacyl-tRNA synthetase family.</text>
</comment>
<keyword evidence="7" id="KW-0030">Aminoacyl-tRNA synthetase</keyword>
<evidence type="ECO:0000256" key="5">
    <source>
        <dbReference type="ARBA" id="ARBA00022840"/>
    </source>
</evidence>
<keyword evidence="5" id="KW-0067">ATP-binding</keyword>